<dbReference type="SUPFAM" id="SSF100920">
    <property type="entry name" value="Heat shock protein 70kD (HSP70), peptide-binding domain"/>
    <property type="match status" value="1"/>
</dbReference>
<keyword evidence="8 9" id="KW-0143">Chaperone</keyword>
<evidence type="ECO:0000256" key="1">
    <source>
        <dbReference type="ARBA" id="ARBA00002290"/>
    </source>
</evidence>
<keyword evidence="14" id="KW-1185">Reference proteome</keyword>
<dbReference type="InterPro" id="IPR018181">
    <property type="entry name" value="Heat_shock_70_CS"/>
</dbReference>
<evidence type="ECO:0000256" key="11">
    <source>
        <dbReference type="SAM" id="Coils"/>
    </source>
</evidence>
<dbReference type="Gene3D" id="3.90.640.10">
    <property type="entry name" value="Actin, Chain A, domain 4"/>
    <property type="match status" value="1"/>
</dbReference>
<evidence type="ECO:0000313" key="13">
    <source>
        <dbReference type="EMBL" id="MET3543623.1"/>
    </source>
</evidence>
<feature type="compositionally biased region" description="Low complexity" evidence="12">
    <location>
        <begin position="580"/>
        <end position="596"/>
    </location>
</feature>
<organism evidence="13 14">
    <name type="scientific">Paenibacillus favisporus</name>
    <dbReference type="NCBI Taxonomy" id="221028"/>
    <lineage>
        <taxon>Bacteria</taxon>
        <taxon>Bacillati</taxon>
        <taxon>Bacillota</taxon>
        <taxon>Bacilli</taxon>
        <taxon>Bacillales</taxon>
        <taxon>Paenibacillaceae</taxon>
        <taxon>Paenibacillus</taxon>
    </lineage>
</organism>
<keyword evidence="4 9" id="KW-0597">Phosphoprotein</keyword>
<dbReference type="SUPFAM" id="SSF100934">
    <property type="entry name" value="Heat shock protein 70kD (HSP70), C-terminal subdomain"/>
    <property type="match status" value="1"/>
</dbReference>
<dbReference type="Gene3D" id="2.60.34.10">
    <property type="entry name" value="Substrate Binding Domain Of DNAk, Chain A, domain 1"/>
    <property type="match status" value="1"/>
</dbReference>
<feature type="coiled-coil region" evidence="11">
    <location>
        <begin position="223"/>
        <end position="250"/>
    </location>
</feature>
<gene>
    <name evidence="9" type="primary">dnaK</name>
    <name evidence="13" type="ORF">ABID47_000217</name>
</gene>
<dbReference type="NCBIfam" id="NF001413">
    <property type="entry name" value="PRK00290.1"/>
    <property type="match status" value="1"/>
</dbReference>
<dbReference type="Proteomes" id="UP001549098">
    <property type="component" value="Unassembled WGS sequence"/>
</dbReference>
<comment type="function">
    <text evidence="1 9">Acts as a chaperone.</text>
</comment>
<dbReference type="PROSITE" id="PS01036">
    <property type="entry name" value="HSP70_3"/>
    <property type="match status" value="1"/>
</dbReference>
<evidence type="ECO:0000256" key="2">
    <source>
        <dbReference type="ARBA" id="ARBA00007381"/>
    </source>
</evidence>
<dbReference type="Gene3D" id="3.30.30.30">
    <property type="match status" value="1"/>
</dbReference>
<evidence type="ECO:0000256" key="4">
    <source>
        <dbReference type="ARBA" id="ARBA00022553"/>
    </source>
</evidence>
<dbReference type="Pfam" id="PF00012">
    <property type="entry name" value="HSP70"/>
    <property type="match status" value="2"/>
</dbReference>
<dbReference type="InterPro" id="IPR012725">
    <property type="entry name" value="Chaperone_DnaK"/>
</dbReference>
<evidence type="ECO:0000256" key="3">
    <source>
        <dbReference type="ARBA" id="ARBA00014415"/>
    </source>
</evidence>
<dbReference type="Gene3D" id="1.20.1270.10">
    <property type="match status" value="1"/>
</dbReference>
<dbReference type="EMBL" id="JBEPLV010000001">
    <property type="protein sequence ID" value="MET3543623.1"/>
    <property type="molecule type" value="Genomic_DNA"/>
</dbReference>
<keyword evidence="11" id="KW-0175">Coiled coil</keyword>
<accession>A0ABV2EVI0</accession>
<dbReference type="InterPro" id="IPR029048">
    <property type="entry name" value="HSP70_C_sf"/>
</dbReference>
<evidence type="ECO:0000256" key="5">
    <source>
        <dbReference type="ARBA" id="ARBA00022741"/>
    </source>
</evidence>
<dbReference type="InterPro" id="IPR029047">
    <property type="entry name" value="HSP70_peptide-bd_sf"/>
</dbReference>
<comment type="similarity">
    <text evidence="2 9 10">Belongs to the heat shock protein 70 family.</text>
</comment>
<comment type="induction">
    <text evidence="9">By stress conditions e.g. heat shock.</text>
</comment>
<dbReference type="NCBIfam" id="TIGR02350">
    <property type="entry name" value="prok_dnaK"/>
    <property type="match status" value="1"/>
</dbReference>
<evidence type="ECO:0000256" key="7">
    <source>
        <dbReference type="ARBA" id="ARBA00023016"/>
    </source>
</evidence>
<feature type="modified residue" description="Phosphothreonine; by autocatalysis" evidence="9">
    <location>
        <position position="174"/>
    </location>
</feature>
<dbReference type="RefSeq" id="WP_116229482.1">
    <property type="nucleotide sequence ID" value="NZ_JBCNGM010000008.1"/>
</dbReference>
<dbReference type="HAMAP" id="MF_00332">
    <property type="entry name" value="DnaK"/>
    <property type="match status" value="1"/>
</dbReference>
<keyword evidence="6 9" id="KW-0067">ATP-binding</keyword>
<name>A0ABV2EVI0_9BACL</name>
<sequence>MSKVIGIDLGTTNSCVAVMEGGEAVVIPNPEGARTTPSVVGFKKDGERIVGETAKRQAITNPDRTIISIKRHMGTNHKETIDGKEFTPQEISAMILQKLKSDAEAYLGQPVTQAVITVPAYFNDSQRQATKDAGKIAGLEVLRIVNEPTAAALAYGLEKAEDQTILVYDLGGGTFDVSILELGDGFFEVKATSGDNHLGGDDFDQVIIDYLVSEFKKDQGIDLSKDKAAVQRLKDAAEKAKKELSGVLTTTISLPFITVVDGVPQHLEVNLTRAKFEELSADLVERTLGPTRQALSDAGMSSSDIDKIVLVGGSTRIPAVQEAIKRLTGKEPHKGVNPDEVVALGAAVQAGVLTGDVKDVVLLDVTPLSLGIETAGGVFTKMIERNTTIPTSKSQIFSTYADNQPSVEIHVLQGERQMAAGNKTLGRFILGDIPPAPRGVPQIEVTFDIDANGIVNVSATDKGTNKTQKITITSSSGLSDEEVERMMKDAEAHAEEDRQRKELIEAKNNADQLVYSTEKTIKDLGDKVDASEVEKANAAKDKVKAAIDSDDLEQIKSATEELTEIVQQLSVKLYEQAAQAQQAQGGEGNADGAAGSAKKDNVVDADYEVVDEDKNQG</sequence>
<dbReference type="SUPFAM" id="SSF53067">
    <property type="entry name" value="Actin-like ATPase domain"/>
    <property type="match status" value="2"/>
</dbReference>
<comment type="caution">
    <text evidence="13">The sequence shown here is derived from an EMBL/GenBank/DDBJ whole genome shotgun (WGS) entry which is preliminary data.</text>
</comment>
<evidence type="ECO:0000313" key="14">
    <source>
        <dbReference type="Proteomes" id="UP001549098"/>
    </source>
</evidence>
<protein>
    <recommendedName>
        <fullName evidence="3 9">Chaperone protein DnaK</fullName>
    </recommendedName>
    <alternativeName>
        <fullName evidence="9">HSP70</fullName>
    </alternativeName>
    <alternativeName>
        <fullName evidence="9">Heat shock 70 kDa protein</fullName>
    </alternativeName>
    <alternativeName>
        <fullName evidence="9">Heat shock protein 70</fullName>
    </alternativeName>
</protein>
<evidence type="ECO:0000256" key="8">
    <source>
        <dbReference type="ARBA" id="ARBA00023186"/>
    </source>
</evidence>
<dbReference type="CDD" id="cd10234">
    <property type="entry name" value="ASKHA_NBD_HSP70_DnaK-like"/>
    <property type="match status" value="1"/>
</dbReference>
<dbReference type="InterPro" id="IPR013126">
    <property type="entry name" value="Hsp_70_fam"/>
</dbReference>
<evidence type="ECO:0000256" key="6">
    <source>
        <dbReference type="ARBA" id="ARBA00022840"/>
    </source>
</evidence>
<dbReference type="InterPro" id="IPR043129">
    <property type="entry name" value="ATPase_NBD"/>
</dbReference>
<reference evidence="13 14" key="1">
    <citation type="submission" date="2024-06" db="EMBL/GenBank/DDBJ databases">
        <title>Genomic Encyclopedia of Type Strains, Phase IV (KMG-IV): sequencing the most valuable type-strain genomes for metagenomic binning, comparative biology and taxonomic classification.</title>
        <authorList>
            <person name="Goeker M."/>
        </authorList>
    </citation>
    <scope>NUCLEOTIDE SEQUENCE [LARGE SCALE GENOMIC DNA]</scope>
    <source>
        <strain evidence="13 14">DSM 17253</strain>
    </source>
</reference>
<evidence type="ECO:0000256" key="10">
    <source>
        <dbReference type="RuleBase" id="RU003322"/>
    </source>
</evidence>
<dbReference type="PRINTS" id="PR00301">
    <property type="entry name" value="HEATSHOCK70"/>
</dbReference>
<dbReference type="Gene3D" id="3.30.420.40">
    <property type="match status" value="3"/>
</dbReference>
<dbReference type="PROSITE" id="PS00329">
    <property type="entry name" value="HSP70_2"/>
    <property type="match status" value="1"/>
</dbReference>
<dbReference type="PROSITE" id="PS00297">
    <property type="entry name" value="HSP70_1"/>
    <property type="match status" value="1"/>
</dbReference>
<proteinExistence type="evidence at transcript level"/>
<keyword evidence="7 9" id="KW-0346">Stress response</keyword>
<evidence type="ECO:0000256" key="9">
    <source>
        <dbReference type="HAMAP-Rule" id="MF_00332"/>
    </source>
</evidence>
<keyword evidence="5 9" id="KW-0547">Nucleotide-binding</keyword>
<dbReference type="PANTHER" id="PTHR19375">
    <property type="entry name" value="HEAT SHOCK PROTEIN 70KDA"/>
    <property type="match status" value="1"/>
</dbReference>
<feature type="region of interest" description="Disordered" evidence="12">
    <location>
        <begin position="580"/>
        <end position="617"/>
    </location>
</feature>
<evidence type="ECO:0000256" key="12">
    <source>
        <dbReference type="SAM" id="MobiDB-lite"/>
    </source>
</evidence>